<dbReference type="Proteomes" id="UP000053766">
    <property type="component" value="Unassembled WGS sequence"/>
</dbReference>
<dbReference type="STRING" id="29172.A0A0D8X8M7"/>
<evidence type="ECO:0000313" key="9">
    <source>
        <dbReference type="EMBL" id="KJH40127.1"/>
    </source>
</evidence>
<name>A0A0D8X8M7_DICVI</name>
<comment type="subcellular location">
    <subcellularLocation>
        <location evidence="6">Endomembrane system</location>
        <topology evidence="6">Peripheral membrane protein</topology>
        <orientation evidence="6">Cytoplasmic side</orientation>
    </subcellularLocation>
</comment>
<dbReference type="GO" id="GO:0005047">
    <property type="term" value="F:signal recognition particle binding"/>
    <property type="evidence" value="ECO:0007669"/>
    <property type="project" value="TreeGrafter"/>
</dbReference>
<dbReference type="OrthoDB" id="6688196at2759"/>
<dbReference type="GO" id="GO:0005737">
    <property type="term" value="C:cytoplasm"/>
    <property type="evidence" value="ECO:0007669"/>
    <property type="project" value="UniProtKB-ARBA"/>
</dbReference>
<keyword evidence="4" id="KW-0472">Membrane</keyword>
<sequence length="343" mass="37355">NPAEAEVWVPFLETLTDTEIEKKMRDQDRNTRQRVLAASQSLLKTSSRFSDGVKSIFSGKKKLDQSLLDELEELLISMDIGYKTSKLIIDRLKSIKFDKEVEHNIITQQLVSEVGSILTPAVQLLIVNKKPHIIMACGVNGNGRITTIGKLAYKYKGAGKSVMLVACDTFRADASEQLNIWAGRPGCSIVTGEYGSDSASAYRAVSQAMKDNIDVFLIDRAGRLQNNVNLMGELLKIYKTIKKLDDAALYDVILVLGATTGQSAYSELEAFSKMVNVTVLIISKLDGTAKGGVVIGLAEGCKVRLHAIGSAIGDIGIGEGVDDLREFSSDLLKYCLTVIEDIS</sequence>
<keyword evidence="3" id="KW-0342">GTP-binding</keyword>
<evidence type="ECO:0000259" key="8">
    <source>
        <dbReference type="SMART" id="SM00963"/>
    </source>
</evidence>
<gene>
    <name evidence="9" type="ORF">DICVIV_13946</name>
</gene>
<dbReference type="GO" id="GO:0005525">
    <property type="term" value="F:GTP binding"/>
    <property type="evidence" value="ECO:0007669"/>
    <property type="project" value="UniProtKB-KW"/>
</dbReference>
<dbReference type="Gene3D" id="3.40.50.300">
    <property type="entry name" value="P-loop containing nucleotide triphosphate hydrolases"/>
    <property type="match status" value="1"/>
</dbReference>
<dbReference type="InterPro" id="IPR027417">
    <property type="entry name" value="P-loop_NTPase"/>
</dbReference>
<accession>A0A0D8X8M7</accession>
<feature type="domain" description="SRP54-type proteins GTP-binding" evidence="7">
    <location>
        <begin position="131"/>
        <end position="338"/>
    </location>
</feature>
<keyword evidence="10" id="KW-1185">Reference proteome</keyword>
<keyword evidence="2" id="KW-0547">Nucleotide-binding</keyword>
<reference evidence="10" key="2">
    <citation type="journal article" date="2016" name="Sci. Rep.">
        <title>Dictyocaulus viviparus genome, variome and transcriptome elucidate lungworm biology and support future intervention.</title>
        <authorList>
            <person name="McNulty S.N."/>
            <person name="Strube C."/>
            <person name="Rosa B.A."/>
            <person name="Martin J.C."/>
            <person name="Tyagi R."/>
            <person name="Choi Y.J."/>
            <person name="Wang Q."/>
            <person name="Hallsworth Pepin K."/>
            <person name="Zhang X."/>
            <person name="Ozersky P."/>
            <person name="Wilson R.K."/>
            <person name="Sternberg P.W."/>
            <person name="Gasser R.B."/>
            <person name="Mitreva M."/>
        </authorList>
    </citation>
    <scope>NUCLEOTIDE SEQUENCE [LARGE SCALE GENOMIC DNA]</scope>
    <source>
        <strain evidence="10">HannoverDv2000</strain>
    </source>
</reference>
<evidence type="ECO:0000256" key="2">
    <source>
        <dbReference type="ARBA" id="ARBA00022741"/>
    </source>
</evidence>
<evidence type="ECO:0000313" key="10">
    <source>
        <dbReference type="Proteomes" id="UP000053766"/>
    </source>
</evidence>
<reference evidence="9 10" key="1">
    <citation type="submission" date="2013-11" db="EMBL/GenBank/DDBJ databases">
        <title>Draft genome of the bovine lungworm Dictyocaulus viviparus.</title>
        <authorList>
            <person name="Mitreva M."/>
        </authorList>
    </citation>
    <scope>NUCLEOTIDE SEQUENCE [LARGE SCALE GENOMIC DNA]</scope>
    <source>
        <strain evidence="9 10">HannoverDv2000</strain>
    </source>
</reference>
<feature type="non-terminal residue" evidence="9">
    <location>
        <position position="1"/>
    </location>
</feature>
<dbReference type="InterPro" id="IPR000897">
    <property type="entry name" value="SRP54_GTPase_dom"/>
</dbReference>
<dbReference type="EMBL" id="KN717801">
    <property type="protein sequence ID" value="KJH40127.1"/>
    <property type="molecule type" value="Genomic_DNA"/>
</dbReference>
<keyword evidence="5" id="KW-0675">Receptor</keyword>
<protein>
    <submittedName>
        <fullName evidence="9">Putative signal recognition particle-docking protein FtsY</fullName>
    </submittedName>
</protein>
<dbReference type="InterPro" id="IPR013822">
    <property type="entry name" value="Signal_recog_particl_SRP54_hlx"/>
</dbReference>
<dbReference type="Pfam" id="PF02881">
    <property type="entry name" value="SRP54_N"/>
    <property type="match status" value="1"/>
</dbReference>
<dbReference type="SMART" id="SM00963">
    <property type="entry name" value="SRP54_N"/>
    <property type="match status" value="1"/>
</dbReference>
<dbReference type="SMART" id="SM00962">
    <property type="entry name" value="SRP54"/>
    <property type="match status" value="1"/>
</dbReference>
<evidence type="ECO:0000256" key="4">
    <source>
        <dbReference type="ARBA" id="ARBA00023136"/>
    </source>
</evidence>
<evidence type="ECO:0000256" key="1">
    <source>
        <dbReference type="ARBA" id="ARBA00008531"/>
    </source>
</evidence>
<dbReference type="GO" id="GO:0012505">
    <property type="term" value="C:endomembrane system"/>
    <property type="evidence" value="ECO:0007669"/>
    <property type="project" value="UniProtKB-SubCell"/>
</dbReference>
<evidence type="ECO:0000256" key="3">
    <source>
        <dbReference type="ARBA" id="ARBA00023134"/>
    </source>
</evidence>
<dbReference type="Gene3D" id="1.20.120.140">
    <property type="entry name" value="Signal recognition particle SRP54, nucleotide-binding domain"/>
    <property type="match status" value="1"/>
</dbReference>
<evidence type="ECO:0000256" key="6">
    <source>
        <dbReference type="ARBA" id="ARBA00029433"/>
    </source>
</evidence>
<dbReference type="AlphaFoldDB" id="A0A0D8X8M7"/>
<dbReference type="GO" id="GO:0005886">
    <property type="term" value="C:plasma membrane"/>
    <property type="evidence" value="ECO:0007669"/>
    <property type="project" value="TreeGrafter"/>
</dbReference>
<dbReference type="PANTHER" id="PTHR43134">
    <property type="entry name" value="SIGNAL RECOGNITION PARTICLE RECEPTOR SUBUNIT ALPHA"/>
    <property type="match status" value="1"/>
</dbReference>
<proteinExistence type="inferred from homology"/>
<dbReference type="PANTHER" id="PTHR43134:SF1">
    <property type="entry name" value="SIGNAL RECOGNITION PARTICLE RECEPTOR SUBUNIT ALPHA"/>
    <property type="match status" value="1"/>
</dbReference>
<dbReference type="InterPro" id="IPR042101">
    <property type="entry name" value="SRP54_N_sf"/>
</dbReference>
<dbReference type="SUPFAM" id="SSF52540">
    <property type="entry name" value="P-loop containing nucleoside triphosphate hydrolases"/>
    <property type="match status" value="1"/>
</dbReference>
<comment type="similarity">
    <text evidence="1">Belongs to the GTP-binding SRP family.</text>
</comment>
<dbReference type="Pfam" id="PF00448">
    <property type="entry name" value="SRP54"/>
    <property type="match status" value="1"/>
</dbReference>
<dbReference type="SUPFAM" id="SSF47364">
    <property type="entry name" value="Domain of the SRP/SRP receptor G-proteins"/>
    <property type="match status" value="1"/>
</dbReference>
<evidence type="ECO:0000259" key="7">
    <source>
        <dbReference type="SMART" id="SM00962"/>
    </source>
</evidence>
<evidence type="ECO:0000256" key="5">
    <source>
        <dbReference type="ARBA" id="ARBA00023170"/>
    </source>
</evidence>
<dbReference type="InterPro" id="IPR036225">
    <property type="entry name" value="SRP/SRP_N"/>
</dbReference>
<feature type="domain" description="Signal recognition particle SRP54 helical bundle" evidence="8">
    <location>
        <begin position="38"/>
        <end position="118"/>
    </location>
</feature>
<organism evidence="9 10">
    <name type="scientific">Dictyocaulus viviparus</name>
    <name type="common">Bovine lungworm</name>
    <dbReference type="NCBI Taxonomy" id="29172"/>
    <lineage>
        <taxon>Eukaryota</taxon>
        <taxon>Metazoa</taxon>
        <taxon>Ecdysozoa</taxon>
        <taxon>Nematoda</taxon>
        <taxon>Chromadorea</taxon>
        <taxon>Rhabditida</taxon>
        <taxon>Rhabditina</taxon>
        <taxon>Rhabditomorpha</taxon>
        <taxon>Strongyloidea</taxon>
        <taxon>Metastrongylidae</taxon>
        <taxon>Dictyocaulus</taxon>
    </lineage>
</organism>
<dbReference type="GO" id="GO:0003924">
    <property type="term" value="F:GTPase activity"/>
    <property type="evidence" value="ECO:0007669"/>
    <property type="project" value="TreeGrafter"/>
</dbReference>
<dbReference type="GO" id="GO:0006614">
    <property type="term" value="P:SRP-dependent cotranslational protein targeting to membrane"/>
    <property type="evidence" value="ECO:0007669"/>
    <property type="project" value="InterPro"/>
</dbReference>